<proteinExistence type="predicted"/>
<name>K5DJT1_RHOBT</name>
<dbReference type="PATRIC" id="fig|993517.3.peg.2156"/>
<evidence type="ECO:0000313" key="1">
    <source>
        <dbReference type="EMBL" id="EKK02693.1"/>
    </source>
</evidence>
<gene>
    <name evidence="1" type="ORF">RBSH_01989</name>
</gene>
<dbReference type="AlphaFoldDB" id="K5DJT1"/>
<accession>K5DJT1</accession>
<dbReference type="EMBL" id="AMCW01000050">
    <property type="protein sequence ID" value="EKK02693.1"/>
    <property type="molecule type" value="Genomic_DNA"/>
</dbReference>
<comment type="caution">
    <text evidence="1">The sequence shown here is derived from an EMBL/GenBank/DDBJ whole genome shotgun (WGS) entry which is preliminary data.</text>
</comment>
<reference evidence="1 2" key="1">
    <citation type="journal article" date="2013" name="Mar. Genomics">
        <title>Expression of sulfatases in Rhodopirellula baltica and the diversity of sulfatases in the genus Rhodopirellula.</title>
        <authorList>
            <person name="Wegner C.E."/>
            <person name="Richter-Heitmann T."/>
            <person name="Klindworth A."/>
            <person name="Klockow C."/>
            <person name="Richter M."/>
            <person name="Achstetter T."/>
            <person name="Glockner F.O."/>
            <person name="Harder J."/>
        </authorList>
    </citation>
    <scope>NUCLEOTIDE SEQUENCE [LARGE SCALE GENOMIC DNA]</scope>
    <source>
        <strain evidence="1 2">SH28</strain>
    </source>
</reference>
<protein>
    <submittedName>
        <fullName evidence="1">Uncharacterized protein</fullName>
    </submittedName>
</protein>
<evidence type="ECO:0000313" key="2">
    <source>
        <dbReference type="Proteomes" id="UP000007993"/>
    </source>
</evidence>
<sequence length="49" mass="5490">MPAVPTDVTSREFAEWLTDQYRLAMRKGAELATSELTQSVTSVLLHPEI</sequence>
<dbReference type="Proteomes" id="UP000007993">
    <property type="component" value="Unassembled WGS sequence"/>
</dbReference>
<organism evidence="1 2">
    <name type="scientific">Rhodopirellula baltica SH28</name>
    <dbReference type="NCBI Taxonomy" id="993517"/>
    <lineage>
        <taxon>Bacteria</taxon>
        <taxon>Pseudomonadati</taxon>
        <taxon>Planctomycetota</taxon>
        <taxon>Planctomycetia</taxon>
        <taxon>Pirellulales</taxon>
        <taxon>Pirellulaceae</taxon>
        <taxon>Rhodopirellula</taxon>
    </lineage>
</organism>